<dbReference type="InterPro" id="IPR001099">
    <property type="entry name" value="Chalcone/stilbene_synt_N"/>
</dbReference>
<reference evidence="6 7" key="1">
    <citation type="submission" date="2019-02" db="EMBL/GenBank/DDBJ databases">
        <title>Deep-cultivation of Planctomycetes and their phenomic and genomic characterization uncovers novel biology.</title>
        <authorList>
            <person name="Wiegand S."/>
            <person name="Jogler M."/>
            <person name="Boedeker C."/>
            <person name="Pinto D."/>
            <person name="Vollmers J."/>
            <person name="Rivas-Marin E."/>
            <person name="Kohn T."/>
            <person name="Peeters S.H."/>
            <person name="Heuer A."/>
            <person name="Rast P."/>
            <person name="Oberbeckmann S."/>
            <person name="Bunk B."/>
            <person name="Jeske O."/>
            <person name="Meyerdierks A."/>
            <person name="Storesund J.E."/>
            <person name="Kallscheuer N."/>
            <person name="Luecker S."/>
            <person name="Lage O.M."/>
            <person name="Pohl T."/>
            <person name="Merkel B.J."/>
            <person name="Hornburger P."/>
            <person name="Mueller R.-W."/>
            <person name="Bruemmer F."/>
            <person name="Labrenz M."/>
            <person name="Spormann A.M."/>
            <person name="Op den Camp H."/>
            <person name="Overmann J."/>
            <person name="Amann R."/>
            <person name="Jetten M.S.M."/>
            <person name="Mascher T."/>
            <person name="Medema M.H."/>
            <person name="Devos D.P."/>
            <person name="Kaster A.-K."/>
            <person name="Ovreas L."/>
            <person name="Rohde M."/>
            <person name="Galperin M.Y."/>
            <person name="Jogler C."/>
        </authorList>
    </citation>
    <scope>NUCLEOTIDE SEQUENCE [LARGE SCALE GENOMIC DNA]</scope>
    <source>
        <strain evidence="6 7">Pan181</strain>
    </source>
</reference>
<dbReference type="PIRSF" id="PIRSF000451">
    <property type="entry name" value="PKS_III"/>
    <property type="match status" value="1"/>
</dbReference>
<proteinExistence type="inferred from homology"/>
<sequence length="377" mass="40544">MGWFDADATRKKLLMSTCIQGLGLAVPKHFINQAEAAHYALASCVASDKQRQLATRLYLRSGVESRHSVLLNSSTNGETAAQSYYEPSTETQPFGPTTAERMQTYRSEAEKLAIEAAGKALLASGVEPAAITHVVTVSCSGFDAPGVDVSLITELGLKQQVARTHVGFMGCHGAMNGLRVAKAYANADPNVQVLLVAVELCSLHYQYEWTNERMVSNSLFADGAAAVVVSNAEQSKSLWSIGESLAEIVPESRDAMTWRIGDHGFEMTLSPAVPQLIKQELRPRLEAWLSQGDLSLDQIAGWAVHPGGPRILQACSEALSLPDSALAASFDVLRRFGNMSSPTVLFVLHELEQQITGPTVALGFGPGLAIEGCLLYR</sequence>
<dbReference type="Proteomes" id="UP000315750">
    <property type="component" value="Chromosome"/>
</dbReference>
<name>A0A518ALV9_9BACT</name>
<dbReference type="SUPFAM" id="SSF53901">
    <property type="entry name" value="Thiolase-like"/>
    <property type="match status" value="2"/>
</dbReference>
<organism evidence="6 7">
    <name type="scientific">Aeoliella mucimassa</name>
    <dbReference type="NCBI Taxonomy" id="2527972"/>
    <lineage>
        <taxon>Bacteria</taxon>
        <taxon>Pseudomonadati</taxon>
        <taxon>Planctomycetota</taxon>
        <taxon>Planctomycetia</taxon>
        <taxon>Pirellulales</taxon>
        <taxon>Lacipirellulaceae</taxon>
        <taxon>Aeoliella</taxon>
    </lineage>
</organism>
<dbReference type="EC" id="2.3.1.-" evidence="6"/>
<dbReference type="PANTHER" id="PTHR11877">
    <property type="entry name" value="HYDROXYMETHYLGLUTARYL-COA SYNTHASE"/>
    <property type="match status" value="1"/>
</dbReference>
<protein>
    <submittedName>
        <fullName evidence="6">Alpha-pyrone synthesis polyketide synthase-like Pks18</fullName>
        <ecNumber evidence="6">2.3.1.-</ecNumber>
    </submittedName>
</protein>
<dbReference type="CDD" id="cd00831">
    <property type="entry name" value="CHS_like"/>
    <property type="match status" value="1"/>
</dbReference>
<dbReference type="GO" id="GO:0016747">
    <property type="term" value="F:acyltransferase activity, transferring groups other than amino-acyl groups"/>
    <property type="evidence" value="ECO:0007669"/>
    <property type="project" value="InterPro"/>
</dbReference>
<dbReference type="InterPro" id="IPR016039">
    <property type="entry name" value="Thiolase-like"/>
</dbReference>
<accession>A0A518ALV9</accession>
<keyword evidence="2 6" id="KW-0808">Transferase</keyword>
<dbReference type="GO" id="GO:0030639">
    <property type="term" value="P:polyketide biosynthetic process"/>
    <property type="evidence" value="ECO:0007669"/>
    <property type="project" value="TreeGrafter"/>
</dbReference>
<dbReference type="Pfam" id="PF00195">
    <property type="entry name" value="Chal_sti_synt_N"/>
    <property type="match status" value="1"/>
</dbReference>
<feature type="active site" description="Acyl-thioester intermediate" evidence="3">
    <location>
        <position position="171"/>
    </location>
</feature>
<evidence type="ECO:0000313" key="7">
    <source>
        <dbReference type="Proteomes" id="UP000315750"/>
    </source>
</evidence>
<dbReference type="AlphaFoldDB" id="A0A518ALV9"/>
<evidence type="ECO:0000259" key="5">
    <source>
        <dbReference type="Pfam" id="PF02797"/>
    </source>
</evidence>
<dbReference type="Gene3D" id="3.40.47.10">
    <property type="match status" value="2"/>
</dbReference>
<dbReference type="KEGG" id="amuc:Pan181_18980"/>
<dbReference type="PANTHER" id="PTHR11877:SF46">
    <property type="entry name" value="TYPE III POLYKETIDE SYNTHASE A"/>
    <property type="match status" value="1"/>
</dbReference>
<feature type="domain" description="Chalcone/stilbene synthase C-terminal" evidence="5">
    <location>
        <begin position="244"/>
        <end position="375"/>
    </location>
</feature>
<evidence type="ECO:0000259" key="4">
    <source>
        <dbReference type="Pfam" id="PF00195"/>
    </source>
</evidence>
<evidence type="ECO:0000313" key="6">
    <source>
        <dbReference type="EMBL" id="QDU55704.1"/>
    </source>
</evidence>
<dbReference type="InterPro" id="IPR012328">
    <property type="entry name" value="Chalcone/stilbene_synt_C"/>
</dbReference>
<dbReference type="Pfam" id="PF02797">
    <property type="entry name" value="Chal_sti_synt_C"/>
    <property type="match status" value="1"/>
</dbReference>
<comment type="similarity">
    <text evidence="1">Belongs to the thiolase-like superfamily. Chalcone/stilbene synthases family.</text>
</comment>
<dbReference type="InterPro" id="IPR011141">
    <property type="entry name" value="Polyketide_synthase_type-III"/>
</dbReference>
<dbReference type="EMBL" id="CP036278">
    <property type="protein sequence ID" value="QDU55704.1"/>
    <property type="molecule type" value="Genomic_DNA"/>
</dbReference>
<evidence type="ECO:0000256" key="1">
    <source>
        <dbReference type="ARBA" id="ARBA00005531"/>
    </source>
</evidence>
<keyword evidence="7" id="KW-1185">Reference proteome</keyword>
<keyword evidence="6" id="KW-0012">Acyltransferase</keyword>
<evidence type="ECO:0000256" key="2">
    <source>
        <dbReference type="ARBA" id="ARBA00022679"/>
    </source>
</evidence>
<feature type="domain" description="Chalcone/stilbene synthase N-terminal" evidence="4">
    <location>
        <begin position="19"/>
        <end position="230"/>
    </location>
</feature>
<evidence type="ECO:0000256" key="3">
    <source>
        <dbReference type="PIRSR" id="PIRSR000451-1"/>
    </source>
</evidence>
<gene>
    <name evidence="6" type="ORF">Pan181_18980</name>
</gene>